<comment type="similarity">
    <text evidence="1 7 8">Belongs to the ferrochelatase family.</text>
</comment>
<dbReference type="EC" id="4.98.1.1" evidence="7"/>
<dbReference type="PANTHER" id="PTHR11108:SF1">
    <property type="entry name" value="FERROCHELATASE, MITOCHONDRIAL"/>
    <property type="match status" value="1"/>
</dbReference>
<proteinExistence type="inferred from homology"/>
<protein>
    <recommendedName>
        <fullName evidence="7">Ferrochelatase</fullName>
        <ecNumber evidence="7">4.98.1.1</ecNumber>
    </recommendedName>
    <alternativeName>
        <fullName evidence="7">Heme synthase</fullName>
    </alternativeName>
    <alternativeName>
        <fullName evidence="7">Protoheme ferro-lyase</fullName>
    </alternativeName>
</protein>
<comment type="catalytic activity">
    <reaction evidence="7">
        <text>heme b + 2 H(+) = protoporphyrin IX + Fe(2+)</text>
        <dbReference type="Rhea" id="RHEA:22584"/>
        <dbReference type="ChEBI" id="CHEBI:15378"/>
        <dbReference type="ChEBI" id="CHEBI:29033"/>
        <dbReference type="ChEBI" id="CHEBI:57306"/>
        <dbReference type="ChEBI" id="CHEBI:60344"/>
        <dbReference type="EC" id="4.98.1.1"/>
    </reaction>
</comment>
<name>A0A0Q9Z2W3_9GAMM</name>
<evidence type="ECO:0000256" key="2">
    <source>
        <dbReference type="ARBA" id="ARBA00023004"/>
    </source>
</evidence>
<evidence type="ECO:0000256" key="1">
    <source>
        <dbReference type="ARBA" id="ARBA00007718"/>
    </source>
</evidence>
<dbReference type="GO" id="GO:0006783">
    <property type="term" value="P:heme biosynthetic process"/>
    <property type="evidence" value="ECO:0007669"/>
    <property type="project" value="UniProtKB-UniRule"/>
</dbReference>
<sequence>MTITKTGVLLINLGTPARADKKAVRAFLKEFLSDARVVDLPVWVRQVLLHSVILPFRTGKTTNAYQSIWDQEKGSPLLFHSQDLLHGLRDELGEQYQVELGMRYGEPSIWSATEKLLKAQCSQVIIVPLFPQYSSAASGSAIASVMRGLLPKQHIPHLSIVSDFFHDPNYIKAQVSLIAPHIEAKQPDSILFSYHSLPWRQIEKGGSQCQISCQQNQPCAQISPENRLCYRAQCYETSRLIAQALGINAYHVVFQSRLGRIPWVGPDLTTAMTQLIQGGKRNLLIASPSFVADCLETLEEIGIRAKGLWQDLGGKDFTLVPCLNSEPLWIQGLANIVKANVRQKQVNPVEII</sequence>
<dbReference type="InterPro" id="IPR001015">
    <property type="entry name" value="Ferrochelatase"/>
</dbReference>
<feature type="binding site" evidence="7">
    <location>
        <position position="195"/>
    </location>
    <ligand>
        <name>Fe(2+)</name>
        <dbReference type="ChEBI" id="CHEBI:29033"/>
    </ligand>
</feature>
<evidence type="ECO:0000256" key="7">
    <source>
        <dbReference type="HAMAP-Rule" id="MF_00323"/>
    </source>
</evidence>
<dbReference type="GO" id="GO:0005737">
    <property type="term" value="C:cytoplasm"/>
    <property type="evidence" value="ECO:0007669"/>
    <property type="project" value="UniProtKB-SubCell"/>
</dbReference>
<gene>
    <name evidence="7 9" type="primary">hemH</name>
    <name evidence="9" type="ORF">HT99x_00328</name>
    <name evidence="10" type="ORF">HT99x_010450</name>
</gene>
<comment type="caution">
    <text evidence="9">The sequence shown here is derived from an EMBL/GenBank/DDBJ whole genome shotgun (WGS) entry which is preliminary data.</text>
</comment>
<evidence type="ECO:0000256" key="4">
    <source>
        <dbReference type="ARBA" id="ARBA00023239"/>
    </source>
</evidence>
<dbReference type="Proteomes" id="UP000051497">
    <property type="component" value="Unassembled WGS sequence"/>
</dbReference>
<dbReference type="CDD" id="cd00419">
    <property type="entry name" value="Ferrochelatase_C"/>
    <property type="match status" value="1"/>
</dbReference>
<dbReference type="HAMAP" id="MF_00323">
    <property type="entry name" value="Ferrochelatase"/>
    <property type="match status" value="1"/>
</dbReference>
<keyword evidence="4 7" id="KW-0456">Lyase</keyword>
<dbReference type="GO" id="GO:0046872">
    <property type="term" value="F:metal ion binding"/>
    <property type="evidence" value="ECO:0007669"/>
    <property type="project" value="UniProtKB-KW"/>
</dbReference>
<dbReference type="GO" id="GO:0004325">
    <property type="term" value="F:ferrochelatase activity"/>
    <property type="evidence" value="ECO:0007669"/>
    <property type="project" value="UniProtKB-UniRule"/>
</dbReference>
<evidence type="ECO:0000256" key="3">
    <source>
        <dbReference type="ARBA" id="ARBA00023133"/>
    </source>
</evidence>
<evidence type="ECO:0000256" key="5">
    <source>
        <dbReference type="ARBA" id="ARBA00023244"/>
    </source>
</evidence>
<comment type="pathway">
    <text evidence="7">Porphyrin-containing compound metabolism; protoheme biosynthesis; protoheme from protoporphyrin-IX: step 1/1.</text>
</comment>
<dbReference type="AlphaFoldDB" id="A0A0Q9Z2W3"/>
<comment type="catalytic activity">
    <reaction evidence="6">
        <text>Fe-coproporphyrin III + 2 H(+) = coproporphyrin III + Fe(2+)</text>
        <dbReference type="Rhea" id="RHEA:49572"/>
        <dbReference type="ChEBI" id="CHEBI:15378"/>
        <dbReference type="ChEBI" id="CHEBI:29033"/>
        <dbReference type="ChEBI" id="CHEBI:68438"/>
        <dbReference type="ChEBI" id="CHEBI:131725"/>
        <dbReference type="EC" id="4.99.1.9"/>
    </reaction>
    <physiologicalReaction direction="right-to-left" evidence="6">
        <dbReference type="Rhea" id="RHEA:49574"/>
    </physiologicalReaction>
</comment>
<keyword evidence="5 7" id="KW-0627">Porphyrin biosynthesis</keyword>
<dbReference type="EMBL" id="LKAJ02000001">
    <property type="protein sequence ID" value="MCS5711852.1"/>
    <property type="molecule type" value="Genomic_DNA"/>
</dbReference>
<evidence type="ECO:0000256" key="6">
    <source>
        <dbReference type="ARBA" id="ARBA00024536"/>
    </source>
</evidence>
<reference evidence="10" key="2">
    <citation type="journal article" date="2016" name="Genome Announc.">
        <title>Draft Genome Sequences of Two Novel Amoeba-Resistant Intranuclear Bacteria, 'Candidatus Berkiella cookevillensis' and 'Candidatus Berkiella aquae'.</title>
        <authorList>
            <person name="Mehari Y.T."/>
            <person name="Arivett B.A."/>
            <person name="Farone A.L."/>
            <person name="Gunderson J.H."/>
            <person name="Farone M.B."/>
        </authorList>
    </citation>
    <scope>NUCLEOTIDE SEQUENCE</scope>
    <source>
        <strain evidence="10">HT99</strain>
    </source>
</reference>
<dbReference type="UniPathway" id="UPA00252">
    <property type="reaction ID" value="UER00325"/>
</dbReference>
<keyword evidence="3 7" id="KW-0350">Heme biosynthesis</keyword>
<dbReference type="SUPFAM" id="SSF53800">
    <property type="entry name" value="Chelatase"/>
    <property type="match status" value="1"/>
</dbReference>
<keyword evidence="11" id="KW-1185">Reference proteome</keyword>
<reference evidence="10" key="3">
    <citation type="submission" date="2021-06" db="EMBL/GenBank/DDBJ databases">
        <title>Genomic Description and Analysis of Intracellular Bacteria, Candidatus Berkiella cookevillensis and Candidatus Berkiella aquae.</title>
        <authorList>
            <person name="Kidane D.T."/>
            <person name="Mehari Y.T."/>
            <person name="Rice F.C."/>
            <person name="Arivett B.A."/>
            <person name="Farone A.L."/>
            <person name="Berk S.G."/>
            <person name="Farone M.B."/>
        </authorList>
    </citation>
    <scope>NUCLEOTIDE SEQUENCE</scope>
    <source>
        <strain evidence="10">HT99</strain>
    </source>
</reference>
<dbReference type="PATRIC" id="fig|1590043.3.peg.330"/>
<evidence type="ECO:0000313" key="9">
    <source>
        <dbReference type="EMBL" id="KRG22787.1"/>
    </source>
</evidence>
<feature type="binding site" evidence="7">
    <location>
        <position position="296"/>
    </location>
    <ligand>
        <name>Fe(2+)</name>
        <dbReference type="ChEBI" id="CHEBI:29033"/>
    </ligand>
</feature>
<reference evidence="9" key="1">
    <citation type="submission" date="2015-09" db="EMBL/GenBank/DDBJ databases">
        <title>Draft Genome Sequences of Two Novel Amoeba-resistant Intranuclear Bacteria, Candidatus Berkiella cookevillensis and Candidatus Berkiella aquae.</title>
        <authorList>
            <person name="Mehari Y.T."/>
            <person name="Arivett B.A."/>
            <person name="Farone A.L."/>
            <person name="Gunderson J.H."/>
            <person name="Farone M.B."/>
        </authorList>
    </citation>
    <scope>NUCLEOTIDE SEQUENCE [LARGE SCALE GENOMIC DNA]</scope>
    <source>
        <strain evidence="9">HT99</strain>
    </source>
</reference>
<evidence type="ECO:0000313" key="10">
    <source>
        <dbReference type="EMBL" id="MCS5711852.1"/>
    </source>
</evidence>
<dbReference type="RefSeq" id="WP_075064966.1">
    <property type="nucleotide sequence ID" value="NZ_LKAJ02000001.1"/>
</dbReference>
<dbReference type="InterPro" id="IPR033644">
    <property type="entry name" value="Ferrochelatase_C"/>
</dbReference>
<comment type="subcellular location">
    <subcellularLocation>
        <location evidence="7">Cytoplasm</location>
    </subcellularLocation>
</comment>
<organism evidence="9">
    <name type="scientific">Candidatus Berkiella aquae</name>
    <dbReference type="NCBI Taxonomy" id="295108"/>
    <lineage>
        <taxon>Bacteria</taxon>
        <taxon>Pseudomonadati</taxon>
        <taxon>Pseudomonadota</taxon>
        <taxon>Gammaproteobacteria</taxon>
        <taxon>Candidatus Berkiellales</taxon>
        <taxon>Candidatus Berkiellaceae</taxon>
        <taxon>Candidatus Berkiella</taxon>
    </lineage>
</organism>
<evidence type="ECO:0000313" key="11">
    <source>
        <dbReference type="Proteomes" id="UP000051497"/>
    </source>
</evidence>
<dbReference type="NCBIfam" id="TIGR00109">
    <property type="entry name" value="hemH"/>
    <property type="match status" value="1"/>
</dbReference>
<keyword evidence="7" id="KW-0963">Cytoplasm</keyword>
<dbReference type="Gene3D" id="3.40.50.1400">
    <property type="match status" value="2"/>
</dbReference>
<dbReference type="CDD" id="cd03411">
    <property type="entry name" value="Ferrochelatase_N"/>
    <property type="match status" value="1"/>
</dbReference>
<dbReference type="PANTHER" id="PTHR11108">
    <property type="entry name" value="FERROCHELATASE"/>
    <property type="match status" value="1"/>
</dbReference>
<keyword evidence="7" id="KW-0479">Metal-binding</keyword>
<dbReference type="Pfam" id="PF00762">
    <property type="entry name" value="Ferrochelatase"/>
    <property type="match status" value="1"/>
</dbReference>
<dbReference type="EMBL" id="LKAJ01000001">
    <property type="protein sequence ID" value="KRG22787.1"/>
    <property type="molecule type" value="Genomic_DNA"/>
</dbReference>
<evidence type="ECO:0000256" key="8">
    <source>
        <dbReference type="RuleBase" id="RU004185"/>
    </source>
</evidence>
<dbReference type="STRING" id="295108.HT99x_00328"/>
<accession>A0A0Q9Z2W3</accession>
<dbReference type="InterPro" id="IPR033659">
    <property type="entry name" value="Ferrochelatase_N"/>
</dbReference>
<dbReference type="OrthoDB" id="9809741at2"/>
<comment type="function">
    <text evidence="7">Catalyzes the ferrous insertion into protoporphyrin IX.</text>
</comment>
<keyword evidence="2 7" id="KW-0408">Iron</keyword>